<evidence type="ECO:0000256" key="9">
    <source>
        <dbReference type="SAM" id="Phobius"/>
    </source>
</evidence>
<feature type="region of interest" description="Disordered" evidence="8">
    <location>
        <begin position="1"/>
        <end position="58"/>
    </location>
</feature>
<keyword evidence="4" id="KW-0547">Nucleotide-binding</keyword>
<feature type="compositionally biased region" description="Gly residues" evidence="8">
    <location>
        <begin position="1"/>
        <end position="17"/>
    </location>
</feature>
<evidence type="ECO:0000256" key="1">
    <source>
        <dbReference type="ARBA" id="ARBA00004236"/>
    </source>
</evidence>
<keyword evidence="7 9" id="KW-0472">Membrane</keyword>
<evidence type="ECO:0000256" key="8">
    <source>
        <dbReference type="SAM" id="MobiDB-lite"/>
    </source>
</evidence>
<dbReference type="EMBL" id="JBFAQK010000011">
    <property type="protein sequence ID" value="MEV4681367.1"/>
    <property type="molecule type" value="Genomic_DNA"/>
</dbReference>
<evidence type="ECO:0000256" key="5">
    <source>
        <dbReference type="ARBA" id="ARBA00022989"/>
    </source>
</evidence>
<gene>
    <name evidence="11" type="ORF">AB0K36_11395</name>
</gene>
<feature type="transmembrane region" description="Helical" evidence="9">
    <location>
        <begin position="190"/>
        <end position="208"/>
    </location>
</feature>
<evidence type="ECO:0000259" key="10">
    <source>
        <dbReference type="Pfam" id="PF18967"/>
    </source>
</evidence>
<name>A0ABV3HSR5_9ACTN</name>
<comment type="subcellular location">
    <subcellularLocation>
        <location evidence="1">Cell membrane</location>
    </subcellularLocation>
</comment>
<sequence>MNGGAPPGRGAGAGAGASPGPAPGAGPAPVPGAGPAPVPATGTVGPTRGSASAGADPGGDVRFVAERLLNSVREDIGRADAKAAILLSGAVAALAVAFSRNELPLPASRAAAATVTAGLLLYAAGVLMLVGVILPRTRTGADTTFLRDLAVGTPTDELLVRLSESGEDVVRWLVGQARVHGAVLAAKYRWLRMGVCTLTFGALLVLFGELW</sequence>
<accession>A0ABV3HSR5</accession>
<evidence type="ECO:0000256" key="6">
    <source>
        <dbReference type="ARBA" id="ARBA00023118"/>
    </source>
</evidence>
<keyword evidence="12" id="KW-1185">Reference proteome</keyword>
<evidence type="ECO:0000256" key="3">
    <source>
        <dbReference type="ARBA" id="ARBA00022692"/>
    </source>
</evidence>
<dbReference type="Pfam" id="PF18967">
    <property type="entry name" value="PycTM"/>
    <property type="match status" value="1"/>
</dbReference>
<proteinExistence type="predicted"/>
<dbReference type="RefSeq" id="WP_364591596.1">
    <property type="nucleotide sequence ID" value="NZ_JBFAQK010000011.1"/>
</dbReference>
<keyword evidence="2" id="KW-1003">Cell membrane</keyword>
<dbReference type="Proteomes" id="UP001552521">
    <property type="component" value="Unassembled WGS sequence"/>
</dbReference>
<evidence type="ECO:0000256" key="2">
    <source>
        <dbReference type="ARBA" id="ARBA00022475"/>
    </source>
</evidence>
<comment type="caution">
    <text evidence="11">The sequence shown here is derived from an EMBL/GenBank/DDBJ whole genome shotgun (WGS) entry which is preliminary data.</text>
</comment>
<protein>
    <submittedName>
        <fullName evidence="11">Pycsar system effector family protein</fullName>
    </submittedName>
</protein>
<keyword evidence="6" id="KW-0051">Antiviral defense</keyword>
<reference evidence="11 12" key="1">
    <citation type="submission" date="2024-06" db="EMBL/GenBank/DDBJ databases">
        <title>The Natural Products Discovery Center: Release of the First 8490 Sequenced Strains for Exploring Actinobacteria Biosynthetic Diversity.</title>
        <authorList>
            <person name="Kalkreuter E."/>
            <person name="Kautsar S.A."/>
            <person name="Yang D."/>
            <person name="Bader C.D."/>
            <person name="Teijaro C.N."/>
            <person name="Fluegel L."/>
            <person name="Davis C.M."/>
            <person name="Simpson J.R."/>
            <person name="Lauterbach L."/>
            <person name="Steele A.D."/>
            <person name="Gui C."/>
            <person name="Meng S."/>
            <person name="Li G."/>
            <person name="Viehrig K."/>
            <person name="Ye F."/>
            <person name="Su P."/>
            <person name="Kiefer A.F."/>
            <person name="Nichols A."/>
            <person name="Cepeda A.J."/>
            <person name="Yan W."/>
            <person name="Fan B."/>
            <person name="Jiang Y."/>
            <person name="Adhikari A."/>
            <person name="Zheng C.-J."/>
            <person name="Schuster L."/>
            <person name="Cowan T.M."/>
            <person name="Smanski M.J."/>
            <person name="Chevrette M.G."/>
            <person name="De Carvalho L.P.S."/>
            <person name="Shen B."/>
        </authorList>
    </citation>
    <scope>NUCLEOTIDE SEQUENCE [LARGE SCALE GENOMIC DNA]</scope>
    <source>
        <strain evidence="11 12">NPDC049344</strain>
    </source>
</reference>
<keyword evidence="3 9" id="KW-0812">Transmembrane</keyword>
<feature type="domain" description="Pycsar effector protein" evidence="10">
    <location>
        <begin position="65"/>
        <end position="207"/>
    </location>
</feature>
<dbReference type="InterPro" id="IPR043760">
    <property type="entry name" value="PycTM_dom"/>
</dbReference>
<evidence type="ECO:0000313" key="11">
    <source>
        <dbReference type="EMBL" id="MEV4681367.1"/>
    </source>
</evidence>
<feature type="transmembrane region" description="Helical" evidence="9">
    <location>
        <begin position="110"/>
        <end position="134"/>
    </location>
</feature>
<feature type="compositionally biased region" description="Low complexity" evidence="8">
    <location>
        <begin position="39"/>
        <end position="58"/>
    </location>
</feature>
<evidence type="ECO:0000256" key="4">
    <source>
        <dbReference type="ARBA" id="ARBA00022741"/>
    </source>
</evidence>
<feature type="compositionally biased region" description="Pro residues" evidence="8">
    <location>
        <begin position="20"/>
        <end position="38"/>
    </location>
</feature>
<evidence type="ECO:0000256" key="7">
    <source>
        <dbReference type="ARBA" id="ARBA00023136"/>
    </source>
</evidence>
<evidence type="ECO:0000313" key="12">
    <source>
        <dbReference type="Proteomes" id="UP001552521"/>
    </source>
</evidence>
<keyword evidence="5 9" id="KW-1133">Transmembrane helix</keyword>
<organism evidence="11 12">
    <name type="scientific">Streptomyces kurssanovii</name>
    <dbReference type="NCBI Taxonomy" id="67312"/>
    <lineage>
        <taxon>Bacteria</taxon>
        <taxon>Bacillati</taxon>
        <taxon>Actinomycetota</taxon>
        <taxon>Actinomycetes</taxon>
        <taxon>Kitasatosporales</taxon>
        <taxon>Streptomycetaceae</taxon>
        <taxon>Streptomyces</taxon>
    </lineage>
</organism>